<sequence>MPKSSLLAKNRHRDPYRDDNVVSQTTTLSPAVYTAWYACISWSNKHPCLVDSKGQRGTHLVNGRTFPPNNRRDSMTVGDDRATIFLGLAAMHTTFLRLHNSVAATLQNMNRHWNEDRVFQETRKIVGSVIQVITYQEFLPALIGPFHDRLVPPYLNFQWPEVTEKAVRERVAQLYRTPDEVGQLQETAAQSPITTA</sequence>
<accession>A0A2G9TM82</accession>
<dbReference type="GO" id="GO:0020037">
    <property type="term" value="F:heme binding"/>
    <property type="evidence" value="ECO:0007669"/>
    <property type="project" value="InterPro"/>
</dbReference>
<protein>
    <submittedName>
        <fullName evidence="3">Heme peroxidase</fullName>
    </submittedName>
</protein>
<keyword evidence="1 3" id="KW-0560">Oxidoreductase</keyword>
<dbReference type="PANTHER" id="PTHR11475">
    <property type="entry name" value="OXIDASE/PEROXIDASE"/>
    <property type="match status" value="1"/>
</dbReference>
<organism evidence="3 4">
    <name type="scientific">Teladorsagia circumcincta</name>
    <name type="common">Brown stomach worm</name>
    <name type="synonym">Ostertagia circumcincta</name>
    <dbReference type="NCBI Taxonomy" id="45464"/>
    <lineage>
        <taxon>Eukaryota</taxon>
        <taxon>Metazoa</taxon>
        <taxon>Ecdysozoa</taxon>
        <taxon>Nematoda</taxon>
        <taxon>Chromadorea</taxon>
        <taxon>Rhabditida</taxon>
        <taxon>Rhabditina</taxon>
        <taxon>Rhabditomorpha</taxon>
        <taxon>Strongyloidea</taxon>
        <taxon>Trichostrongylidae</taxon>
        <taxon>Teladorsagia</taxon>
    </lineage>
</organism>
<evidence type="ECO:0000256" key="2">
    <source>
        <dbReference type="SAM" id="MobiDB-lite"/>
    </source>
</evidence>
<gene>
    <name evidence="3" type="ORF">TELCIR_19542</name>
</gene>
<dbReference type="PROSITE" id="PS50292">
    <property type="entry name" value="PEROXIDASE_3"/>
    <property type="match status" value="1"/>
</dbReference>
<dbReference type="GO" id="GO:0005615">
    <property type="term" value="C:extracellular space"/>
    <property type="evidence" value="ECO:0007669"/>
    <property type="project" value="TreeGrafter"/>
</dbReference>
<dbReference type="PANTHER" id="PTHR11475:SF22">
    <property type="entry name" value="PEROXIDASE SKPO-1"/>
    <property type="match status" value="1"/>
</dbReference>
<keyword evidence="1 3" id="KW-0575">Peroxidase</keyword>
<dbReference type="Proteomes" id="UP000230423">
    <property type="component" value="Unassembled WGS sequence"/>
</dbReference>
<dbReference type="AlphaFoldDB" id="A0A2G9TM82"/>
<dbReference type="InterPro" id="IPR010255">
    <property type="entry name" value="Haem_peroxidase_sf"/>
</dbReference>
<dbReference type="GO" id="GO:0004601">
    <property type="term" value="F:peroxidase activity"/>
    <property type="evidence" value="ECO:0007669"/>
    <property type="project" value="UniProtKB-KW"/>
</dbReference>
<dbReference type="GO" id="GO:0006979">
    <property type="term" value="P:response to oxidative stress"/>
    <property type="evidence" value="ECO:0007669"/>
    <property type="project" value="InterPro"/>
</dbReference>
<evidence type="ECO:0000313" key="4">
    <source>
        <dbReference type="Proteomes" id="UP000230423"/>
    </source>
</evidence>
<dbReference type="SUPFAM" id="SSF48113">
    <property type="entry name" value="Heme-dependent peroxidases"/>
    <property type="match status" value="1"/>
</dbReference>
<reference evidence="3 4" key="1">
    <citation type="submission" date="2015-09" db="EMBL/GenBank/DDBJ databases">
        <title>Draft genome of the parasitic nematode Teladorsagia circumcincta isolate WARC Sus (inbred).</title>
        <authorList>
            <person name="Mitreva M."/>
        </authorList>
    </citation>
    <scope>NUCLEOTIDE SEQUENCE [LARGE SCALE GENOMIC DNA]</scope>
    <source>
        <strain evidence="3 4">S</strain>
    </source>
</reference>
<dbReference type="InterPro" id="IPR019791">
    <property type="entry name" value="Haem_peroxidase_animal"/>
</dbReference>
<feature type="region of interest" description="Disordered" evidence="2">
    <location>
        <begin position="1"/>
        <end position="21"/>
    </location>
</feature>
<evidence type="ECO:0000313" key="3">
    <source>
        <dbReference type="EMBL" id="PIO59008.1"/>
    </source>
</evidence>
<evidence type="ECO:0000256" key="1">
    <source>
        <dbReference type="ARBA" id="ARBA00022559"/>
    </source>
</evidence>
<dbReference type="PRINTS" id="PR00457">
    <property type="entry name" value="ANPEROXIDASE"/>
</dbReference>
<dbReference type="Pfam" id="PF03098">
    <property type="entry name" value="An_peroxidase"/>
    <property type="match status" value="1"/>
</dbReference>
<dbReference type="InterPro" id="IPR037120">
    <property type="entry name" value="Haem_peroxidase_sf_animal"/>
</dbReference>
<dbReference type="OrthoDB" id="823504at2759"/>
<name>A0A2G9TM82_TELCI</name>
<keyword evidence="4" id="KW-1185">Reference proteome</keyword>
<proteinExistence type="predicted"/>
<dbReference type="Gene3D" id="1.10.640.10">
    <property type="entry name" value="Haem peroxidase domain superfamily, animal type"/>
    <property type="match status" value="1"/>
</dbReference>
<dbReference type="EMBL" id="KZ359104">
    <property type="protein sequence ID" value="PIO59008.1"/>
    <property type="molecule type" value="Genomic_DNA"/>
</dbReference>